<accession>D9PJI4</accession>
<proteinExistence type="predicted"/>
<feature type="non-terminal residue" evidence="1">
    <location>
        <position position="1"/>
    </location>
</feature>
<gene>
    <name evidence="1" type="ORF">LDC_1693</name>
</gene>
<dbReference type="EMBL" id="ADZX01000523">
    <property type="protein sequence ID" value="EFK96276.1"/>
    <property type="molecule type" value="Genomic_DNA"/>
</dbReference>
<comment type="caution">
    <text evidence="1">The sequence shown here is derived from an EMBL/GenBank/DDBJ whole genome shotgun (WGS) entry which is preliminary data.</text>
</comment>
<dbReference type="AlphaFoldDB" id="D9PJI4"/>
<sequence length="160" mass="19010">ILFVLLLSFSFDSRKVSVHMESQKAIKGKIIRVKADIFYAYNEGKMVTHYIYPEEYFLVSNILGEVKVYKPSTNEVTIQQNDIFSIQNDILYYFVFNKLADMGLKDLNFTLDKTRIENGLMISDWIPPVFLMDRISRIEMVHERYLPIYSAYYNDKKRDY</sequence>
<name>D9PJI4_9ZZZZ</name>
<evidence type="ECO:0000313" key="1">
    <source>
        <dbReference type="EMBL" id="EFK96276.1"/>
    </source>
</evidence>
<reference evidence="1" key="1">
    <citation type="submission" date="2010-07" db="EMBL/GenBank/DDBJ databases">
        <authorList>
            <consortium name="CONSOLIDER consortium CSD2007-00005"/>
            <person name="Guazzaroni M.-E."/>
            <person name="Richter M."/>
            <person name="Garcia-Salamanca A."/>
            <person name="Yarza P."/>
            <person name="Ferrer M."/>
        </authorList>
    </citation>
    <scope>NUCLEOTIDE SEQUENCE</scope>
</reference>
<organism evidence="1">
    <name type="scientific">sediment metagenome</name>
    <dbReference type="NCBI Taxonomy" id="749907"/>
    <lineage>
        <taxon>unclassified sequences</taxon>
        <taxon>metagenomes</taxon>
        <taxon>ecological metagenomes</taxon>
    </lineage>
</organism>
<protein>
    <submittedName>
        <fullName evidence="1">Uncharacterized protein</fullName>
    </submittedName>
</protein>
<reference evidence="1" key="2">
    <citation type="journal article" date="2011" name="Microb. Ecol.">
        <title>Taxonomic and Functional Metagenomic Profiling of the Microbial Community in the Anoxic Sediment of a Sub-saline Shallow Lake (Laguna de Carrizo, Central Spain).</title>
        <authorList>
            <person name="Ferrer M."/>
            <person name="Guazzaroni M.E."/>
            <person name="Richter M."/>
            <person name="Garcia-Salamanca A."/>
            <person name="Yarza P."/>
            <person name="Suarez-Suarez A."/>
            <person name="Solano J."/>
            <person name="Alcaide M."/>
            <person name="van Dillewijn P."/>
            <person name="Molina-Henares M.A."/>
            <person name="Lopez-Cortes N."/>
            <person name="Al-Ramahi Y."/>
            <person name="Guerrero C."/>
            <person name="Acosta A."/>
            <person name="de Eugenio L.I."/>
            <person name="Martinez V."/>
            <person name="Marques S."/>
            <person name="Rojo F."/>
            <person name="Santero E."/>
            <person name="Genilloud O."/>
            <person name="Perez-Perez J."/>
            <person name="Rossello-Mora R."/>
            <person name="Ramos J.L."/>
        </authorList>
    </citation>
    <scope>NUCLEOTIDE SEQUENCE</scope>
</reference>